<dbReference type="PROSITE" id="PS00785">
    <property type="entry name" value="5_NUCLEOTIDASE_1"/>
    <property type="match status" value="1"/>
</dbReference>
<evidence type="ECO:0000256" key="3">
    <source>
        <dbReference type="RuleBase" id="RU362119"/>
    </source>
</evidence>
<evidence type="ECO:0000313" key="7">
    <source>
        <dbReference type="Proteomes" id="UP000186684"/>
    </source>
</evidence>
<dbReference type="InterPro" id="IPR008334">
    <property type="entry name" value="5'-Nucleotdase_C"/>
</dbReference>
<dbReference type="GO" id="GO:0046872">
    <property type="term" value="F:metal ion binding"/>
    <property type="evidence" value="ECO:0007669"/>
    <property type="project" value="InterPro"/>
</dbReference>
<dbReference type="PANTHER" id="PTHR11575">
    <property type="entry name" value="5'-NUCLEOTIDASE-RELATED"/>
    <property type="match status" value="1"/>
</dbReference>
<feature type="domain" description="5'-Nucleotidase C-terminal" evidence="5">
    <location>
        <begin position="380"/>
        <end position="538"/>
    </location>
</feature>
<feature type="domain" description="Calcineurin-like phosphoesterase" evidence="4">
    <location>
        <begin position="18"/>
        <end position="272"/>
    </location>
</feature>
<dbReference type="Gene3D" id="3.60.21.10">
    <property type="match status" value="1"/>
</dbReference>
<dbReference type="SUPFAM" id="SSF55816">
    <property type="entry name" value="5'-nucleotidase (syn. UDP-sugar hydrolase), C-terminal domain"/>
    <property type="match status" value="1"/>
</dbReference>
<dbReference type="STRING" id="633194.SAMN05421759_10444"/>
<proteinExistence type="inferred from homology"/>
<dbReference type="Proteomes" id="UP000186684">
    <property type="component" value="Unassembled WGS sequence"/>
</dbReference>
<dbReference type="Pfam" id="PF00149">
    <property type="entry name" value="Metallophos"/>
    <property type="match status" value="1"/>
</dbReference>
<evidence type="ECO:0000256" key="1">
    <source>
        <dbReference type="ARBA" id="ARBA00006654"/>
    </source>
</evidence>
<dbReference type="InterPro" id="IPR006179">
    <property type="entry name" value="5_nucleotidase/apyrase"/>
</dbReference>
<dbReference type="Pfam" id="PF02872">
    <property type="entry name" value="5_nucleotid_C"/>
    <property type="match status" value="1"/>
</dbReference>
<keyword evidence="7" id="KW-1185">Reference proteome</keyword>
<evidence type="ECO:0000313" key="6">
    <source>
        <dbReference type="EMBL" id="SIS81940.1"/>
    </source>
</evidence>
<dbReference type="InterPro" id="IPR029052">
    <property type="entry name" value="Metallo-depent_PP-like"/>
</dbReference>
<dbReference type="PRINTS" id="PR01607">
    <property type="entry name" value="APYRASEFAMLY"/>
</dbReference>
<sequence length="614" mass="65555">MVSARPNRDIASGDEARLRILAITDLHARLLDFDYDKDRPAPATGLVSLADRIAEARAEAPNTLLFDNGDTFQGNALGDMLMAEARVAGVTPRTDAARVAEDVAHPLLSALAALGVDAAVPGNHDFNFGIEMLQELAGQAQYPFVLTNLVARRGADPGDDCPLLPLSHVLERAITDEQGVRHVLKVGLLGVVPPQVMRWDADHLTGRAETRPAPEAVAFWAQDLRRRGADIVVALCHGGLGQTDPQPGGEDVARAVARIAGVDAVVAGHRHHAETEEAEAAAAPIVAPGCYGSHLGQIDLHLVRKSETGAWSIAASATALHPARATLGAEGKRIARIAAPAHARARTRMTEAIGVTETPMHSFFAGALPAAATGLIAEVQGAAIREALRDSRHRDLPILSAATLFKTGGPEDCNAYTHIPAGPVLRRHMHDLYPYPNTLTALRTNGTGIGAWLEHAARIYAGCAPGNQMTGRLFEKDAARHDFDMVHGVSFRIDLTQPEGKRIRDLRLANGRALKPDQPVVLATTNYRASGSGGYPVAEVIHRSPRLVRDLIAEHVATRGIVAPRPGVAWRLSGPAGARLRFETTPEARPYLRGTPLRAVSDCCCSRLCLTLQL</sequence>
<dbReference type="AlphaFoldDB" id="A0A1N7M784"/>
<dbReference type="GO" id="GO:0030288">
    <property type="term" value="C:outer membrane-bounded periplasmic space"/>
    <property type="evidence" value="ECO:0007669"/>
    <property type="project" value="TreeGrafter"/>
</dbReference>
<dbReference type="GO" id="GO:0016788">
    <property type="term" value="F:hydrolase activity, acting on ester bonds"/>
    <property type="evidence" value="ECO:0007669"/>
    <property type="project" value="InterPro"/>
</dbReference>
<dbReference type="PANTHER" id="PTHR11575:SF6">
    <property type="entry name" value="2',3'-CYCLIC-NUCLEOTIDE 2'-PHOSPHODIESTERASE_3'-NUCLEOTIDASE"/>
    <property type="match status" value="1"/>
</dbReference>
<dbReference type="GO" id="GO:0009166">
    <property type="term" value="P:nucleotide catabolic process"/>
    <property type="evidence" value="ECO:0007669"/>
    <property type="project" value="InterPro"/>
</dbReference>
<dbReference type="Gene3D" id="3.90.780.10">
    <property type="entry name" value="5'-Nucleotidase, C-terminal domain"/>
    <property type="match status" value="1"/>
</dbReference>
<gene>
    <name evidence="6" type="ORF">SAMN05421759_10444</name>
</gene>
<dbReference type="InterPro" id="IPR004843">
    <property type="entry name" value="Calcineurin-like_PHP"/>
</dbReference>
<evidence type="ECO:0000256" key="2">
    <source>
        <dbReference type="ARBA" id="ARBA00022729"/>
    </source>
</evidence>
<evidence type="ECO:0000259" key="5">
    <source>
        <dbReference type="Pfam" id="PF02872"/>
    </source>
</evidence>
<evidence type="ECO:0000259" key="4">
    <source>
        <dbReference type="Pfam" id="PF00149"/>
    </source>
</evidence>
<dbReference type="RefSeq" id="WP_076447262.1">
    <property type="nucleotide sequence ID" value="NZ_FTOQ01000004.1"/>
</dbReference>
<name>A0A1N7M784_9RHOB</name>
<keyword evidence="3" id="KW-0547">Nucleotide-binding</keyword>
<dbReference type="OrthoDB" id="9803927at2"/>
<comment type="similarity">
    <text evidence="1 3">Belongs to the 5'-nucleotidase family.</text>
</comment>
<dbReference type="SUPFAM" id="SSF56300">
    <property type="entry name" value="Metallo-dependent phosphatases"/>
    <property type="match status" value="1"/>
</dbReference>
<organism evidence="6 7">
    <name type="scientific">Roseivivax lentus</name>
    <dbReference type="NCBI Taxonomy" id="633194"/>
    <lineage>
        <taxon>Bacteria</taxon>
        <taxon>Pseudomonadati</taxon>
        <taxon>Pseudomonadota</taxon>
        <taxon>Alphaproteobacteria</taxon>
        <taxon>Rhodobacterales</taxon>
        <taxon>Roseobacteraceae</taxon>
        <taxon>Roseivivax</taxon>
    </lineage>
</organism>
<dbReference type="GO" id="GO:0000166">
    <property type="term" value="F:nucleotide binding"/>
    <property type="evidence" value="ECO:0007669"/>
    <property type="project" value="UniProtKB-KW"/>
</dbReference>
<dbReference type="InterPro" id="IPR036907">
    <property type="entry name" value="5'-Nucleotdase_C_sf"/>
</dbReference>
<protein>
    <submittedName>
        <fullName evidence="6">2',3'-cyclic-nucleotide 2'-phosphodiesterase / 3'-nucleotidase</fullName>
    </submittedName>
</protein>
<dbReference type="EMBL" id="FTOQ01000004">
    <property type="protein sequence ID" value="SIS81940.1"/>
    <property type="molecule type" value="Genomic_DNA"/>
</dbReference>
<reference evidence="7" key="1">
    <citation type="submission" date="2017-01" db="EMBL/GenBank/DDBJ databases">
        <authorList>
            <person name="Varghese N."/>
            <person name="Submissions S."/>
        </authorList>
    </citation>
    <scope>NUCLEOTIDE SEQUENCE [LARGE SCALE GENOMIC DNA]</scope>
    <source>
        <strain evidence="7">DSM 29430</strain>
    </source>
</reference>
<keyword evidence="3" id="KW-0378">Hydrolase</keyword>
<keyword evidence="2" id="KW-0732">Signal</keyword>
<dbReference type="InterPro" id="IPR006146">
    <property type="entry name" value="5'-Nucleotdase_CS"/>
</dbReference>
<accession>A0A1N7M784</accession>